<accession>A0A4Y2S535</accession>
<protein>
    <submittedName>
        <fullName evidence="1">Uncharacterized protein</fullName>
    </submittedName>
</protein>
<comment type="caution">
    <text evidence="1">The sequence shown here is derived from an EMBL/GenBank/DDBJ whole genome shotgun (WGS) entry which is preliminary data.</text>
</comment>
<dbReference type="Proteomes" id="UP000499080">
    <property type="component" value="Unassembled WGS sequence"/>
</dbReference>
<keyword evidence="2" id="KW-1185">Reference proteome</keyword>
<gene>
    <name evidence="1" type="ORF">AVEN_233314_1</name>
</gene>
<sequence length="145" mass="17141">MDSSHMDGRAESSFQDAMVWSDNLTSPEIVWMPRKPGRVAFVGIDNTYVVCVMQTVWFRHELRENWHVDVVDCLEKARVQTVFCCGNYVKLQEAAGNRMKVCLEDPRRHQLRYACRFCKDKGCATQKTFLHARRRWKMVHYDLEH</sequence>
<name>A0A4Y2S535_ARAVE</name>
<dbReference type="AlphaFoldDB" id="A0A4Y2S535"/>
<dbReference type="EMBL" id="BGPR01019839">
    <property type="protein sequence ID" value="GBN83081.1"/>
    <property type="molecule type" value="Genomic_DNA"/>
</dbReference>
<organism evidence="1 2">
    <name type="scientific">Araneus ventricosus</name>
    <name type="common">Orbweaver spider</name>
    <name type="synonym">Epeira ventricosa</name>
    <dbReference type="NCBI Taxonomy" id="182803"/>
    <lineage>
        <taxon>Eukaryota</taxon>
        <taxon>Metazoa</taxon>
        <taxon>Ecdysozoa</taxon>
        <taxon>Arthropoda</taxon>
        <taxon>Chelicerata</taxon>
        <taxon>Arachnida</taxon>
        <taxon>Araneae</taxon>
        <taxon>Araneomorphae</taxon>
        <taxon>Entelegynae</taxon>
        <taxon>Araneoidea</taxon>
        <taxon>Araneidae</taxon>
        <taxon>Araneus</taxon>
    </lineage>
</organism>
<proteinExistence type="predicted"/>
<evidence type="ECO:0000313" key="2">
    <source>
        <dbReference type="Proteomes" id="UP000499080"/>
    </source>
</evidence>
<reference evidence="1 2" key="1">
    <citation type="journal article" date="2019" name="Sci. Rep.">
        <title>Orb-weaving spider Araneus ventricosus genome elucidates the spidroin gene catalogue.</title>
        <authorList>
            <person name="Kono N."/>
            <person name="Nakamura H."/>
            <person name="Ohtoshi R."/>
            <person name="Moran D.A.P."/>
            <person name="Shinohara A."/>
            <person name="Yoshida Y."/>
            <person name="Fujiwara M."/>
            <person name="Mori M."/>
            <person name="Tomita M."/>
            <person name="Arakawa K."/>
        </authorList>
    </citation>
    <scope>NUCLEOTIDE SEQUENCE [LARGE SCALE GENOMIC DNA]</scope>
</reference>
<evidence type="ECO:0000313" key="1">
    <source>
        <dbReference type="EMBL" id="GBN83081.1"/>
    </source>
</evidence>